<dbReference type="InterPro" id="IPR046839">
    <property type="entry name" value="ABC_toxin_N"/>
</dbReference>
<dbReference type="InterPro" id="IPR018003">
    <property type="entry name" value="Insecticidal_toxin/plasmid_vir"/>
</dbReference>
<dbReference type="Pfam" id="PF03538">
    <property type="entry name" value="VRP1"/>
    <property type="match status" value="1"/>
</dbReference>
<evidence type="ECO:0000313" key="5">
    <source>
        <dbReference type="Proteomes" id="UP000266482"/>
    </source>
</evidence>
<keyword evidence="1" id="KW-0843">Virulence</keyword>
<evidence type="ECO:0000256" key="1">
    <source>
        <dbReference type="ARBA" id="ARBA00023026"/>
    </source>
</evidence>
<dbReference type="Gene3D" id="3.90.182.10">
    <property type="entry name" value="Toxin - Anthrax Protective Antigen,domain 1"/>
    <property type="match status" value="1"/>
</dbReference>
<feature type="coiled-coil region" evidence="2">
    <location>
        <begin position="2383"/>
        <end position="2417"/>
    </location>
</feature>
<name>A0A3A1VHD1_9BACL</name>
<proteinExistence type="predicted"/>
<feature type="domain" description="PA14" evidence="3">
    <location>
        <begin position="697"/>
        <end position="835"/>
    </location>
</feature>
<dbReference type="InterPro" id="IPR041079">
    <property type="entry name" value="Neuraminidase-like"/>
</dbReference>
<dbReference type="InterPro" id="IPR037524">
    <property type="entry name" value="PA14/GLEYA"/>
</dbReference>
<sequence>MMGVSGMSDQVQYKVYGQVQCNQKPFAKVTVQAFHLQFQDEVLLGTAVSDEQGNYQIVYAKSAEEPIHLQVRAGDSGRPLAASPTVFNAGALETIHLTATGVVEKSEWEQMEEALLPLLKKLKPHELKEREIEYLVGTTPYSTFQVTQWAAAYKSHQEVKKVSAACFFGLLRMGFAGNADQVASYRAEELTRALQEAANQQLIPALAEKELEGVVSALKKREREQLKAAARDYNSADEIIFVSLLKDWTDNKSILLQEIRKLKRDGETFIQTLVRQEASDWVSFLEGCVSHGLELPAAPGEQSKEEQLAFIADQLLYRIEKQYTNAFISYRLKQQGVNRLKQGPSVLDRLADFFEQAEDFDLKTSVIDDLFKERKSLKMTPDAAEQEELTSRLKAFQRVAQVAPRFAHFSALIQEGYDSAYQISSVSQPAFVQKFKDTLGEAQAQQIYANAEHLTATMTHLITSMRQAVQDATPAIMREKEEQSASALAAGNLPDWASLFGRLDICECEECRSVYSPAAYLVDLLQFLNPKEASPYASKRPIEVLLARRPDIERLKLTCENTNTTLPYIDLVNEVLESYIVLGRPVENNTSEAITSEALDVNREYNDGFSEDIFNQAYALLKDAIFPFELPFDRHLESIRAYLKQLHTSRYDLMELFPNSSLAVDRAGEYVGMSSKDVKIWLDGEGLHPLEYFGYTMYAPGLSATYYSDQSMGSAINYRYDATPTFYWSGEKLPVPRGFAVQWEGLIVPNKTDYYTFQTSTEGSVRLWIDDELIIDAWTPHRLAMHTSAYPFFFEEGKSYSFRIAYADTSTTPRFGLTWSYKFVNGAEPEAHNFKMRISPEVNLQYVPYFLRKTDLSYEELLELLSLRYINPDPLAPEVKLVVYGNENNMNDRNLIGLEQLNYAPLGRMHRFIRLWRKLGISMQELDKLLLRFGNTPTMFLVSYVEMKKLQQKLQGSYTVSELLSLWFRMDTEGNPSHYHSIYLNKSLFNPPDADFELTADHNELAGKDLLLYSKKPILQAALRITEAELLAILEDANLPVSSAKLNLLNVTTLYRYVFLARALKCSISDLIAYKLLFNLNPFAAPTNTLKFIDLLQTLKDSSFPWDTIKYLYFNDAKPATVNRVDQLIAGLRKKLTAGFEQIVSDSQVSEEEQNEQKRLLIIHALSEAFQITVPLTAWFIESELHSSGADTQLRMIRDFEQPEGLAFALSIRKLDKVAQLLQNFQLNDQEVQLIVANKDVFGQLDWNSFTAAGKPAAAQIRTWFQQWLRLAEYARLKQSLIPTQQTWFDLFQEARRTGATLSTGLDKLSSLTGWDRKDLEIICGASCLNLNLQALLATPSLLMIESVMTRVKQIGLSVEQLSAWMQSKLTAELSKTVKSTVKARLDDQTWQQSASVIEDELRRKQRAALVAYVKINKMNASSEADLYDHFLIDVEMGACMKTSRIKQAIASVQLFVQRCLLNLESEVPPIVIDAKKWEWMKNYRLWEANRKVFLYPENWIEPELRDDKTPFFKKVESELLQNEMTEENAENALRGYLEMMDEVAHLDIMGMDELVTDTERTLHVFGRTESVPHIYYHRTRKDNIWSPWVKLDAEIQGNHFIPVVFNRRLYLFWPVFEKTAPPGNNIPTQDQQGSTPKERFTLKLAWSEYRKQKWSKKKMSTLQVNLPEITYGVDEQQEKLWYGFRAVPFSDKIRFDIGLGLSQTTWDVTNYHYRHLGLLWFDINENFTYAYDNSVYTRSSAVSVRQLGMQLASLNDKQALTYFYSAEPASSSRSMTFLGTSQSGFRLTARPDDMWFFYAHQYRKPSFFYQDSLRTYLAEHRADWGNGDPNLQFTAHYHPFIMSFMHALNMGGIDSLFSKYIQTSENTTAFQTNYQPTANVYPVYPRENVDFEYGSAYGVYNWELFFHVPLMVADRLSKEQRFEEAKRWFHYIFNPTSHDFDNIPTPWNFKPFRDNPYAHAQIWDLLLLLADPEGSLEQKEKLRNQVAAWRQNPFEPHRIARMRISAYQKNVVMKYIDNLLSWGDQLFAQDTMESINEATQLYILAHHILGPRPESMPPITTTPSKSYSEIKQELDEFSNVLVEAQNRFPYAAVEDYPSENHFSAANFNVIHSLYFGIPRNDKLLSYWDKVEDRLNKIRSCLNIDGVARSLSLFEAPIDPAIAVKAKSAGLDLGTVLTDSQAAPSHYRFSYLLPKALELVQEVKSLGGQLLSALEKKDSEALSVLRAKHEPALLQLIRQIKQMQIDEAKNALEGIERTKAVTQYRYDHYRSLEFTNVYEKAHLVLTGTAANYQTLGQVAELAAAIARALPDIDLGVSGWAGSPVVKARYGGSNAGAAVEAFSRSMNLLASIANTSASMSATMGGYARRSQDWKLQENLASRELAQIEKQIASQQIRIMIAERELSNHELQIQNSLEVESFLRDKYTNEDLYQWMVSQISGLFFNAYQLAYQAAKKAEAAYRFERGITTSNYIRFGHWDSMKKGLLSGERLYLDLKNLELAYQEQNAREYELTKQVSLLHLDPLALLALKTTGKCVISLPEALFDMDHPGHYMRRIKGVTLTIPCVTGPYTGVNGRLTLESSKIRTSKLAAGYAEQRDEDFLTDFTQVESIATSTGQNDSGLFELSFRDERYLPFEGAGVISQWQLELPKEANGFDFDTISDVILKIMYTAREGGDLLRKAAVQAAQLPAMPPQGVAAPAEKGPAQSELHRMFSLRHEFANEWRQFMYPPAASQTQACRIVINPERFPYRYRGRTLKIERLQVFLQLKEGIAYPNGKAELELTFYPAGSTAGQSVILHSDANYMDGVPQASIPIGGSVVTYDNVNDSNLWTFEAAESKIGLLDPSLVKTSVSGVKQLNPDAIEDMIVLCRYKAE</sequence>
<dbReference type="SUPFAM" id="SSF56988">
    <property type="entry name" value="Anthrax protective antigen"/>
    <property type="match status" value="1"/>
</dbReference>
<comment type="caution">
    <text evidence="4">The sequence shown here is derived from an EMBL/GenBank/DDBJ whole genome shotgun (WGS) entry which is preliminary data.</text>
</comment>
<dbReference type="InterPro" id="IPR040840">
    <property type="entry name" value="TcA_TcB_BD"/>
</dbReference>
<dbReference type="Pfam" id="PF07691">
    <property type="entry name" value="PA14"/>
    <property type="match status" value="1"/>
</dbReference>
<keyword evidence="2" id="KW-0175">Coiled coil</keyword>
<gene>
    <name evidence="4" type="ORF">D3P08_01820</name>
</gene>
<evidence type="ECO:0000259" key="3">
    <source>
        <dbReference type="PROSITE" id="PS51820"/>
    </source>
</evidence>
<protein>
    <recommendedName>
        <fullName evidence="3">PA14 domain-containing protein</fullName>
    </recommendedName>
</protein>
<dbReference type="SMART" id="SM00758">
    <property type="entry name" value="PA14"/>
    <property type="match status" value="1"/>
</dbReference>
<dbReference type="PROSITE" id="PS51820">
    <property type="entry name" value="PA14"/>
    <property type="match status" value="1"/>
</dbReference>
<dbReference type="OrthoDB" id="9781691at2"/>
<dbReference type="Pfam" id="PF18276">
    <property type="entry name" value="TcA_TcB_BD"/>
    <property type="match status" value="1"/>
</dbReference>
<dbReference type="InterPro" id="IPR011658">
    <property type="entry name" value="PA14_dom"/>
</dbReference>
<dbReference type="EMBL" id="QXQA01000001">
    <property type="protein sequence ID" value="RIX60329.1"/>
    <property type="molecule type" value="Genomic_DNA"/>
</dbReference>
<accession>A0A3A1VHD1</accession>
<reference evidence="4 5" key="1">
    <citation type="submission" date="2018-09" db="EMBL/GenBank/DDBJ databases">
        <title>Paenibacillus aracenensis nov. sp. isolated from a cave in southern Spain.</title>
        <authorList>
            <person name="Jurado V."/>
            <person name="Gutierrez-Patricio S."/>
            <person name="Gonzalez-Pimentel J.L."/>
            <person name="Miller A.Z."/>
            <person name="Laiz L."/>
            <person name="Saiz-Jimenez C."/>
        </authorList>
    </citation>
    <scope>NUCLEOTIDE SEQUENCE [LARGE SCALE GENOMIC DNA]</scope>
    <source>
        <strain evidence="4 5">DSM 22867</strain>
    </source>
</reference>
<evidence type="ECO:0000256" key="2">
    <source>
        <dbReference type="SAM" id="Coils"/>
    </source>
</evidence>
<keyword evidence="5" id="KW-1185">Reference proteome</keyword>
<dbReference type="Pfam" id="PF18413">
    <property type="entry name" value="Neuraminidase"/>
    <property type="match status" value="1"/>
</dbReference>
<dbReference type="Pfam" id="PF20220">
    <property type="entry name" value="ABC_toxin_N"/>
    <property type="match status" value="1"/>
</dbReference>
<evidence type="ECO:0000313" key="4">
    <source>
        <dbReference type="EMBL" id="RIX60329.1"/>
    </source>
</evidence>
<dbReference type="Proteomes" id="UP000266482">
    <property type="component" value="Unassembled WGS sequence"/>
</dbReference>
<organism evidence="4 5">
    <name type="scientific">Paenibacillus nanensis</name>
    <dbReference type="NCBI Taxonomy" id="393251"/>
    <lineage>
        <taxon>Bacteria</taxon>
        <taxon>Bacillati</taxon>
        <taxon>Bacillota</taxon>
        <taxon>Bacilli</taxon>
        <taxon>Bacillales</taxon>
        <taxon>Paenibacillaceae</taxon>
        <taxon>Paenibacillus</taxon>
    </lineage>
</organism>